<proteinExistence type="inferred from homology"/>
<keyword evidence="7 9" id="KW-0472">Membrane</keyword>
<feature type="transmembrane region" description="Helical" evidence="9">
    <location>
        <begin position="360"/>
        <end position="385"/>
    </location>
</feature>
<feature type="region of interest" description="Disordered" evidence="8">
    <location>
        <begin position="522"/>
        <end position="542"/>
    </location>
</feature>
<name>A0A4P7XMC3_9ALTE</name>
<evidence type="ECO:0000313" key="11">
    <source>
        <dbReference type="Proteomes" id="UP000298049"/>
    </source>
</evidence>
<dbReference type="PANTHER" id="PTHR30047">
    <property type="entry name" value="HIGH-AFFINITY CHOLINE TRANSPORT PROTEIN-RELATED"/>
    <property type="match status" value="1"/>
</dbReference>
<feature type="transmembrane region" description="Helical" evidence="9">
    <location>
        <begin position="491"/>
        <end position="511"/>
    </location>
</feature>
<feature type="transmembrane region" description="Helical" evidence="9">
    <location>
        <begin position="240"/>
        <end position="262"/>
    </location>
</feature>
<comment type="similarity">
    <text evidence="2">Belongs to the BCCT transporter (TC 2.A.15) family.</text>
</comment>
<accession>A0A4P7XMC3</accession>
<dbReference type="OrthoDB" id="9775735at2"/>
<dbReference type="GO" id="GO:0005886">
    <property type="term" value="C:plasma membrane"/>
    <property type="evidence" value="ECO:0007669"/>
    <property type="project" value="UniProtKB-SubCell"/>
</dbReference>
<keyword evidence="11" id="KW-1185">Reference proteome</keyword>
<dbReference type="Proteomes" id="UP000298049">
    <property type="component" value="Chromosome"/>
</dbReference>
<dbReference type="InterPro" id="IPR000060">
    <property type="entry name" value="BCCT_transptr"/>
</dbReference>
<evidence type="ECO:0000256" key="7">
    <source>
        <dbReference type="ARBA" id="ARBA00023136"/>
    </source>
</evidence>
<evidence type="ECO:0000313" key="10">
    <source>
        <dbReference type="EMBL" id="QCF27662.1"/>
    </source>
</evidence>
<feature type="transmembrane region" description="Helical" evidence="9">
    <location>
        <begin position="63"/>
        <end position="82"/>
    </location>
</feature>
<evidence type="ECO:0000256" key="1">
    <source>
        <dbReference type="ARBA" id="ARBA00004651"/>
    </source>
</evidence>
<dbReference type="GO" id="GO:0022857">
    <property type="term" value="F:transmembrane transporter activity"/>
    <property type="evidence" value="ECO:0007669"/>
    <property type="project" value="InterPro"/>
</dbReference>
<evidence type="ECO:0000256" key="6">
    <source>
        <dbReference type="ARBA" id="ARBA00022989"/>
    </source>
</evidence>
<dbReference type="EMBL" id="CP031093">
    <property type="protein sequence ID" value="QCF27662.1"/>
    <property type="molecule type" value="Genomic_DNA"/>
</dbReference>
<dbReference type="KEGG" id="hmi:soil367_17990"/>
<evidence type="ECO:0000256" key="8">
    <source>
        <dbReference type="SAM" id="MobiDB-lite"/>
    </source>
</evidence>
<dbReference type="RefSeq" id="WP_136550374.1">
    <property type="nucleotide sequence ID" value="NZ_CP031093.1"/>
</dbReference>
<sequence length="542" mass="58385">MAASRKKRYGNPAKKLFGIAIHRPVFIPAAFLIFTLALSGVLAPQYLGDSAKSLQEAIANNLGWFYLVAMNVFLGFAVYLIFSRYGDVRLGGDNVRPEFSNWGWYSILFAAGTGVGLLFYGVAEPVSFFGDPPFGEPETEQAARDALVHSYFHWGFHGWSMYALVGLSLGFFCYNRGLPLTVRSAFQPLLGDRLEGPWGNLIDIIAVVGTLTGVAVSLGLGVKQINTGLEQVFGLPNNTGVQLGLIAGITAAATASVVTGLAKGIQLLSKLAMLLGGALVVYVVFFGPAQFLFHALVESIGAYLQQIPSRGTYLEAFKPPGSPDWQNQWTLFYFAWWISWSPFVGMFIARVSLGRTLREYLLGVLLVPTAVSMIWLTSMGGSALFSELYGDSNLVSVVQEDVVMGFFVFLENFDVPHWLSLISMSLLIMVVCIFFVTSSDSGSLVIDILSSGGDTNPPTPTRVFSALLEGTIAAVLLVAGGLVALQSVATIAGLAFAIVILLMCMGLYLGLKRDGARYQKGRQVDGDGPLEAVRRSGPDGRT</sequence>
<evidence type="ECO:0000256" key="9">
    <source>
        <dbReference type="SAM" id="Phobius"/>
    </source>
</evidence>
<protein>
    <submittedName>
        <fullName evidence="10">BCCT family transporter</fullName>
    </submittedName>
</protein>
<feature type="transmembrane region" description="Helical" evidence="9">
    <location>
        <begin position="417"/>
        <end position="436"/>
    </location>
</feature>
<feature type="transmembrane region" description="Helical" evidence="9">
    <location>
        <begin position="198"/>
        <end position="220"/>
    </location>
</feature>
<feature type="compositionally biased region" description="Basic and acidic residues" evidence="8">
    <location>
        <begin position="532"/>
        <end position="542"/>
    </location>
</feature>
<feature type="transmembrane region" description="Helical" evidence="9">
    <location>
        <begin position="159"/>
        <end position="177"/>
    </location>
</feature>
<keyword evidence="6 9" id="KW-1133">Transmembrane helix</keyword>
<feature type="transmembrane region" description="Helical" evidence="9">
    <location>
        <begin position="21"/>
        <end position="43"/>
    </location>
</feature>
<dbReference type="AlphaFoldDB" id="A0A4P7XMC3"/>
<gene>
    <name evidence="10" type="ORF">soil367_17990</name>
</gene>
<reference evidence="10 11" key="1">
    <citation type="submission" date="2018-07" db="EMBL/GenBank/DDBJ databases">
        <title>Marsedoiliclastica nanhaica gen. nov. sp. nov., a novel marine hydrocarbonoclastic bacterium isolated from an in-situ enriched hydrocarbon-degrading consortium in deep-sea sediment.</title>
        <authorList>
            <person name="Dong C."/>
            <person name="Ma T."/>
            <person name="Liu R."/>
            <person name="Shao Z."/>
        </authorList>
    </citation>
    <scope>NUCLEOTIDE SEQUENCE [LARGE SCALE GENOMIC DNA]</scope>
    <source>
        <strain evidence="11">soil36-7</strain>
    </source>
</reference>
<dbReference type="PANTHER" id="PTHR30047:SF7">
    <property type="entry name" value="HIGH-AFFINITY CHOLINE TRANSPORT PROTEIN"/>
    <property type="match status" value="1"/>
</dbReference>
<feature type="transmembrane region" description="Helical" evidence="9">
    <location>
        <begin position="274"/>
        <end position="293"/>
    </location>
</feature>
<evidence type="ECO:0000256" key="4">
    <source>
        <dbReference type="ARBA" id="ARBA00022475"/>
    </source>
</evidence>
<evidence type="ECO:0000256" key="3">
    <source>
        <dbReference type="ARBA" id="ARBA00022448"/>
    </source>
</evidence>
<organism evidence="10 11">
    <name type="scientific">Hydrocarboniclastica marina</name>
    <dbReference type="NCBI Taxonomy" id="2259620"/>
    <lineage>
        <taxon>Bacteria</taxon>
        <taxon>Pseudomonadati</taxon>
        <taxon>Pseudomonadota</taxon>
        <taxon>Gammaproteobacteria</taxon>
        <taxon>Alteromonadales</taxon>
        <taxon>Alteromonadaceae</taxon>
        <taxon>Hydrocarboniclastica</taxon>
    </lineage>
</organism>
<keyword evidence="5 9" id="KW-0812">Transmembrane</keyword>
<comment type="subcellular location">
    <subcellularLocation>
        <location evidence="1">Cell membrane</location>
        <topology evidence="1">Multi-pass membrane protein</topology>
    </subcellularLocation>
</comment>
<dbReference type="NCBIfam" id="TIGR00842">
    <property type="entry name" value="bcct"/>
    <property type="match status" value="1"/>
</dbReference>
<feature type="transmembrane region" description="Helical" evidence="9">
    <location>
        <begin position="102"/>
        <end position="123"/>
    </location>
</feature>
<evidence type="ECO:0000256" key="5">
    <source>
        <dbReference type="ARBA" id="ARBA00022692"/>
    </source>
</evidence>
<keyword evidence="4" id="KW-1003">Cell membrane</keyword>
<dbReference type="Pfam" id="PF02028">
    <property type="entry name" value="BCCT"/>
    <property type="match status" value="1"/>
</dbReference>
<feature type="transmembrane region" description="Helical" evidence="9">
    <location>
        <begin position="466"/>
        <end position="485"/>
    </location>
</feature>
<keyword evidence="3" id="KW-0813">Transport</keyword>
<evidence type="ECO:0000256" key="2">
    <source>
        <dbReference type="ARBA" id="ARBA00005658"/>
    </source>
</evidence>
<feature type="transmembrane region" description="Helical" evidence="9">
    <location>
        <begin position="329"/>
        <end position="348"/>
    </location>
</feature>